<organism evidence="14 15">
    <name type="scientific">Strongylocentrotus purpuratus</name>
    <name type="common">Purple sea urchin</name>
    <dbReference type="NCBI Taxonomy" id="7668"/>
    <lineage>
        <taxon>Eukaryota</taxon>
        <taxon>Metazoa</taxon>
        <taxon>Echinodermata</taxon>
        <taxon>Eleutherozoa</taxon>
        <taxon>Echinozoa</taxon>
        <taxon>Echinoidea</taxon>
        <taxon>Euechinoidea</taxon>
        <taxon>Echinacea</taxon>
        <taxon>Camarodonta</taxon>
        <taxon>Echinidea</taxon>
        <taxon>Strongylocentrotidae</taxon>
        <taxon>Strongylocentrotus</taxon>
    </lineage>
</organism>
<dbReference type="FunCoup" id="A0A7M7P4I1">
    <property type="interactions" value="241"/>
</dbReference>
<evidence type="ECO:0000256" key="11">
    <source>
        <dbReference type="SAM" id="MobiDB-lite"/>
    </source>
</evidence>
<accession>A0A7M7P4I1</accession>
<dbReference type="PANTHER" id="PTHR22950">
    <property type="entry name" value="AMINO ACID TRANSPORTER"/>
    <property type="match status" value="1"/>
</dbReference>
<feature type="transmembrane region" description="Helical" evidence="12">
    <location>
        <begin position="187"/>
        <end position="204"/>
    </location>
</feature>
<dbReference type="GO" id="GO:0003333">
    <property type="term" value="P:amino acid transmembrane transport"/>
    <property type="evidence" value="ECO:0000318"/>
    <property type="project" value="GO_Central"/>
</dbReference>
<feature type="transmembrane region" description="Helical" evidence="12">
    <location>
        <begin position="216"/>
        <end position="237"/>
    </location>
</feature>
<feature type="region of interest" description="Disordered" evidence="11">
    <location>
        <begin position="42"/>
        <end position="61"/>
    </location>
</feature>
<keyword evidence="15" id="KW-1185">Reference proteome</keyword>
<dbReference type="GO" id="GO:0015179">
    <property type="term" value="F:L-amino acid transmembrane transporter activity"/>
    <property type="evidence" value="ECO:0000318"/>
    <property type="project" value="GO_Central"/>
</dbReference>
<dbReference type="EnsemblMetazoa" id="XM_030990286">
    <property type="protein sequence ID" value="XP_030846146"/>
    <property type="gene ID" value="LOC583577"/>
</dbReference>
<dbReference type="Pfam" id="PF01490">
    <property type="entry name" value="Aa_trans"/>
    <property type="match status" value="1"/>
</dbReference>
<dbReference type="AlphaFoldDB" id="A0A7M7P4I1"/>
<feature type="transmembrane region" description="Helical" evidence="12">
    <location>
        <begin position="143"/>
        <end position="167"/>
    </location>
</feature>
<comment type="similarity">
    <text evidence="2">Belongs to the amino acid/polyamine transporter 2 family.</text>
</comment>
<keyword evidence="7 12" id="KW-0472">Membrane</keyword>
<feature type="transmembrane region" description="Helical" evidence="12">
    <location>
        <begin position="289"/>
        <end position="312"/>
    </location>
</feature>
<comment type="subcellular location">
    <subcellularLocation>
        <location evidence="1">Membrane</location>
        <topology evidence="1">Multi-pass membrane protein</topology>
    </subcellularLocation>
</comment>
<name>A0A7M7P4I1_STRPU</name>
<feature type="compositionally biased region" description="Basic and acidic residues" evidence="11">
    <location>
        <begin position="51"/>
        <end position="60"/>
    </location>
</feature>
<evidence type="ECO:0000256" key="10">
    <source>
        <dbReference type="ARBA" id="ARBA00041723"/>
    </source>
</evidence>
<keyword evidence="5" id="KW-0029">Amino-acid transport</keyword>
<keyword evidence="3" id="KW-0813">Transport</keyword>
<evidence type="ECO:0000256" key="3">
    <source>
        <dbReference type="ARBA" id="ARBA00022448"/>
    </source>
</evidence>
<dbReference type="RefSeq" id="XP_030846146.1">
    <property type="nucleotide sequence ID" value="XM_030990286.1"/>
</dbReference>
<reference evidence="15" key="1">
    <citation type="submission" date="2015-02" db="EMBL/GenBank/DDBJ databases">
        <title>Genome sequencing for Strongylocentrotus purpuratus.</title>
        <authorList>
            <person name="Murali S."/>
            <person name="Liu Y."/>
            <person name="Vee V."/>
            <person name="English A."/>
            <person name="Wang M."/>
            <person name="Skinner E."/>
            <person name="Han Y."/>
            <person name="Muzny D.M."/>
            <person name="Worley K.C."/>
            <person name="Gibbs R.A."/>
        </authorList>
    </citation>
    <scope>NUCLEOTIDE SEQUENCE</scope>
</reference>
<evidence type="ECO:0000259" key="13">
    <source>
        <dbReference type="Pfam" id="PF01490"/>
    </source>
</evidence>
<feature type="transmembrane region" description="Helical" evidence="12">
    <location>
        <begin position="399"/>
        <end position="423"/>
    </location>
</feature>
<dbReference type="InterPro" id="IPR013057">
    <property type="entry name" value="AA_transpt_TM"/>
</dbReference>
<evidence type="ECO:0000256" key="2">
    <source>
        <dbReference type="ARBA" id="ARBA00008066"/>
    </source>
</evidence>
<evidence type="ECO:0000256" key="6">
    <source>
        <dbReference type="ARBA" id="ARBA00022989"/>
    </source>
</evidence>
<dbReference type="CTD" id="151258"/>
<reference evidence="14" key="2">
    <citation type="submission" date="2021-01" db="UniProtKB">
        <authorList>
            <consortium name="EnsemblMetazoa"/>
        </authorList>
    </citation>
    <scope>IDENTIFICATION</scope>
</reference>
<feature type="transmembrane region" description="Helical" evidence="12">
    <location>
        <begin position="257"/>
        <end position="277"/>
    </location>
</feature>
<feature type="transmembrane region" description="Helical" evidence="12">
    <location>
        <begin position="76"/>
        <end position="96"/>
    </location>
</feature>
<sequence>MDSPQNGPTEKTHIVAKSEVRNPIPYEVPTHDKAGLVDAEATADGKPVNIQEEKEGENRDAMSGISGASLNTTNSILGSGIIGCSVVIMGIPYAFMKAGLPLGLILLVVICGITDYSLRLMITIGELTGTRTYAEMTESALGIPGYYVLSIVQFIYPFIAMIGYNIIIGDTITKVFASMIAETNVLANRYFVISIVTVLFNLPVSMYKNVTKLVKAAVLSLVLLLFIMVIVIVRLSTMHVQPTENAWVFGKSTFFESIGIIMFAFICQHNSFLVYDSMEQANSSKWAKVTHISVFGAFIMCAIIGICGYVTFTGHTQGDLLENYCYNDVLVNIARVLFAITIMCTFPLECFVCREVIENVMVRQGWVDSPQPLQRHLILTLIIVGLVLGVSMSTSCLGLVLAVNGVICAVPLICIPSLCYLRVAEGSIYGRDKLPSLLIALMGVIIIISGIVTMIIDHNLTTCTQSEGFAYCYASDIVNASVTPLPASLQRLSPALLTGKS</sequence>
<evidence type="ECO:0000256" key="1">
    <source>
        <dbReference type="ARBA" id="ARBA00004141"/>
    </source>
</evidence>
<evidence type="ECO:0000256" key="7">
    <source>
        <dbReference type="ARBA" id="ARBA00023136"/>
    </source>
</evidence>
<proteinExistence type="inferred from homology"/>
<feature type="transmembrane region" description="Helical" evidence="12">
    <location>
        <begin position="332"/>
        <end position="352"/>
    </location>
</feature>
<keyword evidence="4 12" id="KW-0812">Transmembrane</keyword>
<keyword evidence="6 12" id="KW-1133">Transmembrane helix</keyword>
<feature type="transmembrane region" description="Helical" evidence="12">
    <location>
        <begin position="435"/>
        <end position="456"/>
    </location>
</feature>
<evidence type="ECO:0000256" key="9">
    <source>
        <dbReference type="ARBA" id="ARBA00040814"/>
    </source>
</evidence>
<dbReference type="OrthoDB" id="28208at2759"/>
<evidence type="ECO:0000256" key="5">
    <source>
        <dbReference type="ARBA" id="ARBA00022970"/>
    </source>
</evidence>
<dbReference type="OMA" id="FLFFGSQ"/>
<comment type="function">
    <text evidence="8">Putative sodium-dependent amino acid/proton antiporter.</text>
</comment>
<dbReference type="InParanoid" id="A0A7M7P4I1"/>
<feature type="transmembrane region" description="Helical" evidence="12">
    <location>
        <begin position="102"/>
        <end position="122"/>
    </location>
</feature>
<evidence type="ECO:0000313" key="14">
    <source>
        <dbReference type="EnsemblMetazoa" id="XP_030846146"/>
    </source>
</evidence>
<dbReference type="GeneID" id="583577"/>
<feature type="domain" description="Amino acid transporter transmembrane" evidence="13">
    <location>
        <begin position="68"/>
        <end position="456"/>
    </location>
</feature>
<evidence type="ECO:0000256" key="8">
    <source>
        <dbReference type="ARBA" id="ARBA00037101"/>
    </source>
</evidence>
<evidence type="ECO:0000256" key="4">
    <source>
        <dbReference type="ARBA" id="ARBA00022692"/>
    </source>
</evidence>
<dbReference type="PANTHER" id="PTHR22950:SF458">
    <property type="entry name" value="SODIUM-COUPLED NEUTRAL AMINO ACID TRANSPORTER 11-RELATED"/>
    <property type="match status" value="1"/>
</dbReference>
<dbReference type="Proteomes" id="UP000007110">
    <property type="component" value="Unassembled WGS sequence"/>
</dbReference>
<protein>
    <recommendedName>
        <fullName evidence="9">Putative sodium-coupled neutral amino acid transporter 11</fullName>
    </recommendedName>
    <alternativeName>
        <fullName evidence="10">Solute carrier family 38 member 11</fullName>
    </alternativeName>
</protein>
<evidence type="ECO:0000313" key="15">
    <source>
        <dbReference type="Proteomes" id="UP000007110"/>
    </source>
</evidence>
<evidence type="ECO:0000256" key="12">
    <source>
        <dbReference type="SAM" id="Phobius"/>
    </source>
</evidence>
<dbReference type="GO" id="GO:0016020">
    <property type="term" value="C:membrane"/>
    <property type="evidence" value="ECO:0000318"/>
    <property type="project" value="GO_Central"/>
</dbReference>
<feature type="transmembrane region" description="Helical" evidence="12">
    <location>
        <begin position="373"/>
        <end position="393"/>
    </location>
</feature>